<proteinExistence type="predicted"/>
<keyword evidence="1" id="KW-0813">Transport</keyword>
<keyword evidence="2" id="KW-0547">Nucleotide-binding</keyword>
<comment type="caution">
    <text evidence="5">The sequence shown here is derived from an EMBL/GenBank/DDBJ whole genome shotgun (WGS) entry which is preliminary data.</text>
</comment>
<dbReference type="GO" id="GO:0005524">
    <property type="term" value="F:ATP binding"/>
    <property type="evidence" value="ECO:0007669"/>
    <property type="project" value="UniProtKB-KW"/>
</dbReference>
<evidence type="ECO:0000256" key="3">
    <source>
        <dbReference type="ARBA" id="ARBA00022840"/>
    </source>
</evidence>
<protein>
    <submittedName>
        <fullName evidence="5">ABC transporter ATP-binding protein</fullName>
    </submittedName>
</protein>
<dbReference type="RefSeq" id="WP_065121107.1">
    <property type="nucleotide sequence ID" value="NZ_LZKQ01000146.1"/>
</dbReference>
<gene>
    <name evidence="5" type="ORF">A9X01_01320</name>
</gene>
<dbReference type="PANTHER" id="PTHR42734">
    <property type="entry name" value="METAL TRANSPORT SYSTEM ATP-BINDING PROTEIN TM_0124-RELATED"/>
    <property type="match status" value="1"/>
</dbReference>
<dbReference type="PROSITE" id="PS50893">
    <property type="entry name" value="ABC_TRANSPORTER_2"/>
    <property type="match status" value="1"/>
</dbReference>
<dbReference type="SUPFAM" id="SSF52540">
    <property type="entry name" value="P-loop containing nucleoside triphosphate hydrolases"/>
    <property type="match status" value="1"/>
</dbReference>
<reference evidence="5 6" key="1">
    <citation type="submission" date="2016-06" db="EMBL/GenBank/DDBJ databases">
        <authorList>
            <person name="Kjaerup R.B."/>
            <person name="Dalgaard T.S."/>
            <person name="Juul-Madsen H.R."/>
        </authorList>
    </citation>
    <scope>NUCLEOTIDE SEQUENCE [LARGE SCALE GENOMIC DNA]</scope>
    <source>
        <strain evidence="5 6">1081914.2</strain>
    </source>
</reference>
<evidence type="ECO:0000256" key="2">
    <source>
        <dbReference type="ARBA" id="ARBA00022741"/>
    </source>
</evidence>
<dbReference type="InterPro" id="IPR027417">
    <property type="entry name" value="P-loop_NTPase"/>
</dbReference>
<sequence length="255" mass="27613">MGAEAVALVDARLAFGARALWDNLELSVSAGEFIAVLGPNGSGKTSLLKVLLGQLPLSAGNATVQGPVGYVPQHHPLDREVLLRGRDLVGLGVDGHRWGVSALRRSDRTLRRAAVQRALQQVNGERLADVRVGLMSGGELQRVRIAQALASDPTVMLCDEPLLALDPANARLVAALIDRRRRDAGTAVIVVTHELNPILPYVDRVLYLVDGRFRIGTVESVMTARTLSELYRADVEVVRVKDQYFVVGVPDGRHL</sequence>
<accession>A0A1A3CDE5</accession>
<dbReference type="AlphaFoldDB" id="A0A1A3CDE5"/>
<dbReference type="OrthoDB" id="3282096at2"/>
<keyword evidence="3 5" id="KW-0067">ATP-binding</keyword>
<dbReference type="Gene3D" id="3.40.50.300">
    <property type="entry name" value="P-loop containing nucleotide triphosphate hydrolases"/>
    <property type="match status" value="1"/>
</dbReference>
<evidence type="ECO:0000313" key="6">
    <source>
        <dbReference type="Proteomes" id="UP000093795"/>
    </source>
</evidence>
<dbReference type="SMART" id="SM00382">
    <property type="entry name" value="AAA"/>
    <property type="match status" value="1"/>
</dbReference>
<dbReference type="PROSITE" id="PS00211">
    <property type="entry name" value="ABC_TRANSPORTER_1"/>
    <property type="match status" value="1"/>
</dbReference>
<organism evidence="5 6">
    <name type="scientific">Mycobacterium asiaticum</name>
    <dbReference type="NCBI Taxonomy" id="1790"/>
    <lineage>
        <taxon>Bacteria</taxon>
        <taxon>Bacillati</taxon>
        <taxon>Actinomycetota</taxon>
        <taxon>Actinomycetes</taxon>
        <taxon>Mycobacteriales</taxon>
        <taxon>Mycobacteriaceae</taxon>
        <taxon>Mycobacterium</taxon>
    </lineage>
</organism>
<dbReference type="eggNOG" id="COG1121">
    <property type="taxonomic scope" value="Bacteria"/>
</dbReference>
<evidence type="ECO:0000313" key="5">
    <source>
        <dbReference type="EMBL" id="OBI83856.1"/>
    </source>
</evidence>
<dbReference type="InterPro" id="IPR017871">
    <property type="entry name" value="ABC_transporter-like_CS"/>
</dbReference>
<name>A0A1A3CDE5_MYCAS</name>
<dbReference type="Pfam" id="PF00005">
    <property type="entry name" value="ABC_tran"/>
    <property type="match status" value="1"/>
</dbReference>
<evidence type="ECO:0000256" key="1">
    <source>
        <dbReference type="ARBA" id="ARBA00022448"/>
    </source>
</evidence>
<dbReference type="Proteomes" id="UP000093795">
    <property type="component" value="Unassembled WGS sequence"/>
</dbReference>
<dbReference type="InterPro" id="IPR003439">
    <property type="entry name" value="ABC_transporter-like_ATP-bd"/>
</dbReference>
<dbReference type="GO" id="GO:0016887">
    <property type="term" value="F:ATP hydrolysis activity"/>
    <property type="evidence" value="ECO:0007669"/>
    <property type="project" value="InterPro"/>
</dbReference>
<feature type="domain" description="ABC transporter" evidence="4">
    <location>
        <begin position="6"/>
        <end position="235"/>
    </location>
</feature>
<dbReference type="STRING" id="1790.A5645_15880"/>
<dbReference type="InterPro" id="IPR003593">
    <property type="entry name" value="AAA+_ATPase"/>
</dbReference>
<dbReference type="InterPro" id="IPR050153">
    <property type="entry name" value="Metal_Ion_Import_ABC"/>
</dbReference>
<dbReference type="EMBL" id="LZKQ01000146">
    <property type="protein sequence ID" value="OBI83856.1"/>
    <property type="molecule type" value="Genomic_DNA"/>
</dbReference>
<evidence type="ECO:0000259" key="4">
    <source>
        <dbReference type="PROSITE" id="PS50893"/>
    </source>
</evidence>